<name>A0A1G6K7X7_9MICO</name>
<gene>
    <name evidence="2" type="ORF">SAMN05216418_1863</name>
</gene>
<dbReference type="PANTHER" id="PTHR43685">
    <property type="entry name" value="GLYCOSYLTRANSFERASE"/>
    <property type="match status" value="1"/>
</dbReference>
<feature type="domain" description="Glycosyltransferase 2-like" evidence="1">
    <location>
        <begin position="7"/>
        <end position="172"/>
    </location>
</feature>
<evidence type="ECO:0000313" key="3">
    <source>
        <dbReference type="Proteomes" id="UP000183203"/>
    </source>
</evidence>
<dbReference type="OrthoDB" id="153025at2"/>
<dbReference type="SUPFAM" id="SSF53448">
    <property type="entry name" value="Nucleotide-diphospho-sugar transferases"/>
    <property type="match status" value="1"/>
</dbReference>
<organism evidence="2 3">
    <name type="scientific">Microbacterium enclense</name>
    <dbReference type="NCBI Taxonomy" id="993073"/>
    <lineage>
        <taxon>Bacteria</taxon>
        <taxon>Bacillati</taxon>
        <taxon>Actinomycetota</taxon>
        <taxon>Actinomycetes</taxon>
        <taxon>Micrococcales</taxon>
        <taxon>Microbacteriaceae</taxon>
        <taxon>Microbacterium</taxon>
    </lineage>
</organism>
<accession>A0A1G6K7X7</accession>
<dbReference type="Proteomes" id="UP000183203">
    <property type="component" value="Unassembled WGS sequence"/>
</dbReference>
<dbReference type="InterPro" id="IPR050834">
    <property type="entry name" value="Glycosyltransf_2"/>
</dbReference>
<evidence type="ECO:0000313" key="2">
    <source>
        <dbReference type="EMBL" id="SDC26426.1"/>
    </source>
</evidence>
<evidence type="ECO:0000259" key="1">
    <source>
        <dbReference type="Pfam" id="PF00535"/>
    </source>
</evidence>
<dbReference type="Gene3D" id="3.90.550.10">
    <property type="entry name" value="Spore Coat Polysaccharide Biosynthesis Protein SpsA, Chain A"/>
    <property type="match status" value="1"/>
</dbReference>
<dbReference type="RefSeq" id="WP_058232080.1">
    <property type="nucleotide sequence ID" value="NZ_FMYG01000004.1"/>
</dbReference>
<sequence length="316" mass="35581">MTERVGIVVRTRQRPEFLRRALADIRAQSFGDVRVVVVNDGGDVAEVEGVVVASGLDAAAVHHIAPGDGGRCIAANVGVRDAGTEYVVLHDDDDRWHPEFLARTVAWLDAHPADLAVAVPTEIIYEEQREGSWTEVGRAPFWAGMQRISLTEMLSVNRAVPISVLYRRSLHDDVGWYDETLDAVEDWDLYLRILRRGDIAFLPGEALAFWTQRPDATGLDANSMFALTEEHRVDDARVRDRALSEWVRREGAGMPLYMASLHAETIAHIDETVERAVRRLRAEIASDNRVEIDAHQPLWSRVRRIRRLLGRRSGRA</sequence>
<dbReference type="PANTHER" id="PTHR43685:SF2">
    <property type="entry name" value="GLYCOSYLTRANSFERASE 2-LIKE DOMAIN-CONTAINING PROTEIN"/>
    <property type="match status" value="1"/>
</dbReference>
<protein>
    <submittedName>
        <fullName evidence="2">Glycosyltransferase like family 2</fullName>
    </submittedName>
</protein>
<dbReference type="Pfam" id="PF00535">
    <property type="entry name" value="Glycos_transf_2"/>
    <property type="match status" value="1"/>
</dbReference>
<dbReference type="AlphaFoldDB" id="A0A1G6K7X7"/>
<dbReference type="InterPro" id="IPR029044">
    <property type="entry name" value="Nucleotide-diphossugar_trans"/>
</dbReference>
<dbReference type="STRING" id="993073.AS029_08005"/>
<keyword evidence="2" id="KW-0808">Transferase</keyword>
<reference evidence="2 3" key="1">
    <citation type="submission" date="2016-09" db="EMBL/GenBank/DDBJ databases">
        <authorList>
            <person name="Capua I."/>
            <person name="De Benedictis P."/>
            <person name="Joannis T."/>
            <person name="Lombin L.H."/>
            <person name="Cattoli G."/>
        </authorList>
    </citation>
    <scope>NUCLEOTIDE SEQUENCE [LARGE SCALE GENOMIC DNA]</scope>
    <source>
        <strain evidence="2 3">NIO-1002</strain>
    </source>
</reference>
<proteinExistence type="predicted"/>
<dbReference type="GO" id="GO:0016740">
    <property type="term" value="F:transferase activity"/>
    <property type="evidence" value="ECO:0007669"/>
    <property type="project" value="UniProtKB-KW"/>
</dbReference>
<dbReference type="InterPro" id="IPR001173">
    <property type="entry name" value="Glyco_trans_2-like"/>
</dbReference>
<dbReference type="EMBL" id="FMYG01000004">
    <property type="protein sequence ID" value="SDC26426.1"/>
    <property type="molecule type" value="Genomic_DNA"/>
</dbReference>